<accession>A0A9P6HV64</accession>
<reference evidence="1" key="1">
    <citation type="submission" date="2020-03" db="EMBL/GenBank/DDBJ databases">
        <authorList>
            <person name="He L."/>
        </authorList>
    </citation>
    <scope>NUCLEOTIDE SEQUENCE</scope>
    <source>
        <strain evidence="1">CkLH20</strain>
    </source>
</reference>
<evidence type="ECO:0000313" key="1">
    <source>
        <dbReference type="EMBL" id="KAF9871722.1"/>
    </source>
</evidence>
<dbReference type="Proteomes" id="UP000781932">
    <property type="component" value="Unassembled WGS sequence"/>
</dbReference>
<evidence type="ECO:0000313" key="2">
    <source>
        <dbReference type="Proteomes" id="UP000781932"/>
    </source>
</evidence>
<organism evidence="1 2">
    <name type="scientific">Colletotrichum karsti</name>
    <dbReference type="NCBI Taxonomy" id="1095194"/>
    <lineage>
        <taxon>Eukaryota</taxon>
        <taxon>Fungi</taxon>
        <taxon>Dikarya</taxon>
        <taxon>Ascomycota</taxon>
        <taxon>Pezizomycotina</taxon>
        <taxon>Sordariomycetes</taxon>
        <taxon>Hypocreomycetidae</taxon>
        <taxon>Glomerellales</taxon>
        <taxon>Glomerellaceae</taxon>
        <taxon>Colletotrichum</taxon>
        <taxon>Colletotrichum boninense species complex</taxon>
    </lineage>
</organism>
<protein>
    <recommendedName>
        <fullName evidence="3">F-box domain-containing protein</fullName>
    </recommendedName>
</protein>
<name>A0A9P6HV64_9PEZI</name>
<gene>
    <name evidence="1" type="ORF">CkaCkLH20_10656</name>
</gene>
<sequence>MTGGDGAGDGAFCFLQLPVELQITIISLLHERYENIIDNTHKFKPTFNAAATSALAALCIASRHTRSLAEPLLYREFCHHELWMNTGPKYFDKLAGFVWTLHQRPELGKLLQRVRMRDYTAPDWPGFSKLNNPGYPHDHDDFLLAPQPCADKLQDLADRVDVIAYSPVDRAWVEQRVPMRRSAILLQLLLVKTPNLEELFMETLSGSWDICSWTLLQEHVIAARVLSPHSAFPHLKTLTVHHALEDDFNWGLQLSTTIKRFSAQLSVILGSRNVEELSLDQCVHVGPIPMFTHLTSINLWYCHLARSDIKRLLSSCDGLRSFSYEAASYSNRHATLMYITSHPQGFIDEFDAQMQATPREMQSALMRHKDTLEAVEIRQLLLPQRHEDRNGSCLSWKSFTNLKRLVLKGNGLVHPANVRRITPHPLFHLLPDDIEEFDLDGVFNCDIFGFREYITAGCFHKLQKATFGYMDELRRTYQYPHLVNVDSLLATGVAQALISRGVEVEVVPPNIFWGGPADEE</sequence>
<evidence type="ECO:0008006" key="3">
    <source>
        <dbReference type="Google" id="ProtNLM"/>
    </source>
</evidence>
<proteinExistence type="predicted"/>
<dbReference type="OrthoDB" id="2520703at2759"/>
<reference evidence="1" key="2">
    <citation type="submission" date="2020-11" db="EMBL/GenBank/DDBJ databases">
        <title>Whole genome sequencing of Colletotrichum sp.</title>
        <authorList>
            <person name="Li H."/>
        </authorList>
    </citation>
    <scope>NUCLEOTIDE SEQUENCE</scope>
    <source>
        <strain evidence="1">CkLH20</strain>
    </source>
</reference>
<comment type="caution">
    <text evidence="1">The sequence shown here is derived from an EMBL/GenBank/DDBJ whole genome shotgun (WGS) entry which is preliminary data.</text>
</comment>
<keyword evidence="2" id="KW-1185">Reference proteome</keyword>
<dbReference type="EMBL" id="JAATWM020000042">
    <property type="protein sequence ID" value="KAF9871722.1"/>
    <property type="molecule type" value="Genomic_DNA"/>
</dbReference>
<dbReference type="AlphaFoldDB" id="A0A9P6HV64"/>
<dbReference type="GeneID" id="62166444"/>
<dbReference type="SUPFAM" id="SSF52047">
    <property type="entry name" value="RNI-like"/>
    <property type="match status" value="1"/>
</dbReference>
<dbReference type="RefSeq" id="XP_038741183.1">
    <property type="nucleotide sequence ID" value="XM_038893370.1"/>
</dbReference>